<protein>
    <submittedName>
        <fullName evidence="1">Uncharacterized protein</fullName>
    </submittedName>
</protein>
<evidence type="ECO:0000313" key="1">
    <source>
        <dbReference type="EMBL" id="GAH81618.1"/>
    </source>
</evidence>
<dbReference type="EMBL" id="BARU01044815">
    <property type="protein sequence ID" value="GAH81618.1"/>
    <property type="molecule type" value="Genomic_DNA"/>
</dbReference>
<feature type="non-terminal residue" evidence="1">
    <location>
        <position position="1"/>
    </location>
</feature>
<reference evidence="1" key="1">
    <citation type="journal article" date="2014" name="Front. Microbiol.">
        <title>High frequency of phylogenetically diverse reductive dehalogenase-homologous genes in deep subseafloor sedimentary metagenomes.</title>
        <authorList>
            <person name="Kawai M."/>
            <person name="Futagami T."/>
            <person name="Toyoda A."/>
            <person name="Takaki Y."/>
            <person name="Nishi S."/>
            <person name="Hori S."/>
            <person name="Arai W."/>
            <person name="Tsubouchi T."/>
            <person name="Morono Y."/>
            <person name="Uchiyama I."/>
            <person name="Ito T."/>
            <person name="Fujiyama A."/>
            <person name="Inagaki F."/>
            <person name="Takami H."/>
        </authorList>
    </citation>
    <scope>NUCLEOTIDE SEQUENCE</scope>
    <source>
        <strain evidence="1">Expedition CK06-06</strain>
    </source>
</reference>
<dbReference type="AlphaFoldDB" id="X1KHS6"/>
<organism evidence="1">
    <name type="scientific">marine sediment metagenome</name>
    <dbReference type="NCBI Taxonomy" id="412755"/>
    <lineage>
        <taxon>unclassified sequences</taxon>
        <taxon>metagenomes</taxon>
        <taxon>ecological metagenomes</taxon>
    </lineage>
</organism>
<comment type="caution">
    <text evidence="1">The sequence shown here is derived from an EMBL/GenBank/DDBJ whole genome shotgun (WGS) entry which is preliminary data.</text>
</comment>
<accession>X1KHS6</accession>
<dbReference type="Gene3D" id="3.40.50.720">
    <property type="entry name" value="NAD(P)-binding Rossmann-like Domain"/>
    <property type="match status" value="1"/>
</dbReference>
<sequence>TGGGSGDEIIKKIEIFLENVKRYRNNEDLNNLVDFKRGY</sequence>
<gene>
    <name evidence="1" type="ORF">S03H2_68220</name>
</gene>
<proteinExistence type="predicted"/>
<name>X1KHS6_9ZZZZ</name>